<evidence type="ECO:0000259" key="1">
    <source>
        <dbReference type="Pfam" id="PF24254"/>
    </source>
</evidence>
<gene>
    <name evidence="2" type="ORF">GCM10009559_76350</name>
</gene>
<proteinExistence type="predicted"/>
<protein>
    <recommendedName>
        <fullName evidence="1">DUF7455 domain-containing protein</fullName>
    </recommendedName>
</protein>
<comment type="caution">
    <text evidence="2">The sequence shown here is derived from an EMBL/GenBank/DDBJ whole genome shotgun (WGS) entry which is preliminary data.</text>
</comment>
<dbReference type="RefSeq" id="WP_343946740.1">
    <property type="nucleotide sequence ID" value="NZ_BAAAHP010000312.1"/>
</dbReference>
<sequence>MSTDTLTRVLTRHDRCDGCGAAARVAVLLPTGGELLFCGHHARKHAPRLRELGAEFSPGS</sequence>
<keyword evidence="3" id="KW-1185">Reference proteome</keyword>
<dbReference type="Proteomes" id="UP001499967">
    <property type="component" value="Unassembled WGS sequence"/>
</dbReference>
<dbReference type="EMBL" id="BAAAHP010000312">
    <property type="protein sequence ID" value="GAA0907583.1"/>
    <property type="molecule type" value="Genomic_DNA"/>
</dbReference>
<dbReference type="Pfam" id="PF24254">
    <property type="entry name" value="DUF7455"/>
    <property type="match status" value="1"/>
</dbReference>
<accession>A0ABN1NH58</accession>
<organism evidence="2 3">
    <name type="scientific">Pseudonocardia zijingensis</name>
    <dbReference type="NCBI Taxonomy" id="153376"/>
    <lineage>
        <taxon>Bacteria</taxon>
        <taxon>Bacillati</taxon>
        <taxon>Actinomycetota</taxon>
        <taxon>Actinomycetes</taxon>
        <taxon>Pseudonocardiales</taxon>
        <taxon>Pseudonocardiaceae</taxon>
        <taxon>Pseudonocardia</taxon>
    </lineage>
</organism>
<reference evidence="2 3" key="1">
    <citation type="journal article" date="2019" name="Int. J. Syst. Evol. Microbiol.">
        <title>The Global Catalogue of Microorganisms (GCM) 10K type strain sequencing project: providing services to taxonomists for standard genome sequencing and annotation.</title>
        <authorList>
            <consortium name="The Broad Institute Genomics Platform"/>
            <consortium name="The Broad Institute Genome Sequencing Center for Infectious Disease"/>
            <person name="Wu L."/>
            <person name="Ma J."/>
        </authorList>
    </citation>
    <scope>NUCLEOTIDE SEQUENCE [LARGE SCALE GENOMIC DNA]</scope>
    <source>
        <strain evidence="2 3">JCM 11117</strain>
    </source>
</reference>
<feature type="domain" description="DUF7455" evidence="1">
    <location>
        <begin position="10"/>
        <end position="55"/>
    </location>
</feature>
<evidence type="ECO:0000313" key="3">
    <source>
        <dbReference type="Proteomes" id="UP001499967"/>
    </source>
</evidence>
<evidence type="ECO:0000313" key="2">
    <source>
        <dbReference type="EMBL" id="GAA0907583.1"/>
    </source>
</evidence>
<name>A0ABN1NH58_9PSEU</name>
<dbReference type="InterPro" id="IPR055878">
    <property type="entry name" value="DUF7455"/>
</dbReference>